<dbReference type="Pfam" id="PF00950">
    <property type="entry name" value="ABC-3"/>
    <property type="match status" value="1"/>
</dbReference>
<dbReference type="OrthoDB" id="9783937at2"/>
<keyword evidence="5 7" id="KW-0472">Membrane</keyword>
<dbReference type="Proteomes" id="UP000006250">
    <property type="component" value="Unassembled WGS sequence"/>
</dbReference>
<dbReference type="RefSeq" id="WP_005993980.1">
    <property type="nucleotide sequence ID" value="NZ_AECZ01000014.1"/>
</dbReference>
<comment type="caution">
    <text evidence="8">The sequence shown here is derived from an EMBL/GenBank/DDBJ whole genome shotgun (WGS) entry which is preliminary data.</text>
</comment>
<feature type="transmembrane region" description="Helical" evidence="7">
    <location>
        <begin position="244"/>
        <end position="262"/>
    </location>
</feature>
<protein>
    <submittedName>
        <fullName evidence="8">ABC-3 protein</fullName>
    </submittedName>
</protein>
<feature type="transmembrane region" description="Helical" evidence="7">
    <location>
        <begin position="132"/>
        <end position="150"/>
    </location>
</feature>
<accession>E1JXE1</accession>
<evidence type="ECO:0000256" key="3">
    <source>
        <dbReference type="ARBA" id="ARBA00022692"/>
    </source>
</evidence>
<evidence type="ECO:0000256" key="4">
    <source>
        <dbReference type="ARBA" id="ARBA00022989"/>
    </source>
</evidence>
<feature type="transmembrane region" description="Helical" evidence="7">
    <location>
        <begin position="162"/>
        <end position="185"/>
    </location>
</feature>
<keyword evidence="6" id="KW-0813">Transport</keyword>
<feature type="transmembrane region" description="Helical" evidence="7">
    <location>
        <begin position="218"/>
        <end position="238"/>
    </location>
</feature>
<feature type="transmembrane region" description="Helical" evidence="7">
    <location>
        <begin position="92"/>
        <end position="112"/>
    </location>
</feature>
<organism evidence="8 9">
    <name type="scientific">Solidesulfovibrio fructosivorans JJ]</name>
    <dbReference type="NCBI Taxonomy" id="596151"/>
    <lineage>
        <taxon>Bacteria</taxon>
        <taxon>Pseudomonadati</taxon>
        <taxon>Thermodesulfobacteriota</taxon>
        <taxon>Desulfovibrionia</taxon>
        <taxon>Desulfovibrionales</taxon>
        <taxon>Desulfovibrionaceae</taxon>
        <taxon>Solidesulfovibrio</taxon>
    </lineage>
</organism>
<reference evidence="8 9" key="1">
    <citation type="submission" date="2010-08" db="EMBL/GenBank/DDBJ databases">
        <title>The draft genome of Desulfovibrio fructosovorans JJ.</title>
        <authorList>
            <consortium name="US DOE Joint Genome Institute (JGI-PGF)"/>
            <person name="Lucas S."/>
            <person name="Copeland A."/>
            <person name="Lapidus A."/>
            <person name="Cheng J.-F."/>
            <person name="Bruce D."/>
            <person name="Goodwin L."/>
            <person name="Pitluck S."/>
            <person name="Land M.L."/>
            <person name="Hauser L."/>
            <person name="Chang Y.-J."/>
            <person name="Jeffries C."/>
            <person name="Wall J.D."/>
            <person name="Stahl D.A."/>
            <person name="Arkin A.P."/>
            <person name="Dehal P."/>
            <person name="Stolyar S.M."/>
            <person name="Hazen T.C."/>
            <person name="Woyke T.J."/>
        </authorList>
    </citation>
    <scope>NUCLEOTIDE SEQUENCE [LARGE SCALE GENOMIC DNA]</scope>
    <source>
        <strain evidence="8 9">JJ</strain>
    </source>
</reference>
<dbReference type="eggNOG" id="COG1108">
    <property type="taxonomic scope" value="Bacteria"/>
</dbReference>
<comment type="similarity">
    <text evidence="2 6">Belongs to the ABC-3 integral membrane protein family.</text>
</comment>
<evidence type="ECO:0000256" key="2">
    <source>
        <dbReference type="ARBA" id="ARBA00008034"/>
    </source>
</evidence>
<evidence type="ECO:0000256" key="7">
    <source>
        <dbReference type="SAM" id="Phobius"/>
    </source>
</evidence>
<dbReference type="GO" id="GO:0055085">
    <property type="term" value="P:transmembrane transport"/>
    <property type="evidence" value="ECO:0007669"/>
    <property type="project" value="InterPro"/>
</dbReference>
<dbReference type="SUPFAM" id="SSF81345">
    <property type="entry name" value="ABC transporter involved in vitamin B12 uptake, BtuC"/>
    <property type="match status" value="1"/>
</dbReference>
<feature type="transmembrane region" description="Helical" evidence="7">
    <location>
        <begin position="12"/>
        <end position="33"/>
    </location>
</feature>
<sequence length="274" mass="28208">METFLDAAFMRHAVLAGLFAGVACAVAGVFAVLMRLTFIGVCLAHAAFAGGLMGLLFGLDPLTGALVASLAAAAIIGPVADRGELSPDTAVGVVFSAMLGLAIFCLGLLPGPKTAGLNLFWGNILTVSPRDLWLLGGVAVTATLLIVAFFKEIQAVACHRWIARACGLPATAIFYGILFFTGLTVTACLPSIGGLLVYSLLINPAAAAYQLTYRLGRLFFLAALFGVVSCEGGLFIAWKLDVPAGASIVLVSSLIFLVAVACSPKRKAGSRAEA</sequence>
<gene>
    <name evidence="8" type="ORF">DesfrDRAFT_2290</name>
</gene>
<dbReference type="InterPro" id="IPR037294">
    <property type="entry name" value="ABC_BtuC-like"/>
</dbReference>
<dbReference type="PANTHER" id="PTHR30477">
    <property type="entry name" value="ABC-TRANSPORTER METAL-BINDING PROTEIN"/>
    <property type="match status" value="1"/>
</dbReference>
<dbReference type="STRING" id="596151.DesfrDRAFT_2290"/>
<dbReference type="EMBL" id="AECZ01000014">
    <property type="protein sequence ID" value="EFL50918.1"/>
    <property type="molecule type" value="Genomic_DNA"/>
</dbReference>
<keyword evidence="9" id="KW-1185">Reference proteome</keyword>
<comment type="subcellular location">
    <subcellularLocation>
        <location evidence="6">Cell membrane</location>
        <topology evidence="6">Multi-pass membrane protein</topology>
    </subcellularLocation>
    <subcellularLocation>
        <location evidence="1">Membrane</location>
        <topology evidence="1">Multi-pass membrane protein</topology>
    </subcellularLocation>
</comment>
<evidence type="ECO:0000313" key="9">
    <source>
        <dbReference type="Proteomes" id="UP000006250"/>
    </source>
</evidence>
<feature type="transmembrane region" description="Helical" evidence="7">
    <location>
        <begin position="191"/>
        <end position="211"/>
    </location>
</feature>
<dbReference type="GO" id="GO:0010043">
    <property type="term" value="P:response to zinc ion"/>
    <property type="evidence" value="ECO:0007669"/>
    <property type="project" value="TreeGrafter"/>
</dbReference>
<dbReference type="AlphaFoldDB" id="E1JXE1"/>
<dbReference type="InterPro" id="IPR001626">
    <property type="entry name" value="ABC_TroCD"/>
</dbReference>
<name>E1JXE1_SOLFR</name>
<keyword evidence="3 6" id="KW-0812">Transmembrane</keyword>
<dbReference type="PANTHER" id="PTHR30477:SF0">
    <property type="entry name" value="METAL TRANSPORT SYSTEM MEMBRANE PROTEIN TM_0125-RELATED"/>
    <property type="match status" value="1"/>
</dbReference>
<keyword evidence="4 7" id="KW-1133">Transmembrane helix</keyword>
<dbReference type="Gene3D" id="1.10.3470.10">
    <property type="entry name" value="ABC transporter involved in vitamin B12 uptake, BtuC"/>
    <property type="match status" value="1"/>
</dbReference>
<proteinExistence type="inferred from homology"/>
<evidence type="ECO:0000256" key="5">
    <source>
        <dbReference type="ARBA" id="ARBA00023136"/>
    </source>
</evidence>
<evidence type="ECO:0000256" key="6">
    <source>
        <dbReference type="RuleBase" id="RU003943"/>
    </source>
</evidence>
<evidence type="ECO:0000313" key="8">
    <source>
        <dbReference type="EMBL" id="EFL50918.1"/>
    </source>
</evidence>
<feature type="transmembrane region" description="Helical" evidence="7">
    <location>
        <begin position="62"/>
        <end position="80"/>
    </location>
</feature>
<evidence type="ECO:0000256" key="1">
    <source>
        <dbReference type="ARBA" id="ARBA00004141"/>
    </source>
</evidence>
<dbReference type="GO" id="GO:0043190">
    <property type="term" value="C:ATP-binding cassette (ABC) transporter complex"/>
    <property type="evidence" value="ECO:0007669"/>
    <property type="project" value="InterPro"/>
</dbReference>